<dbReference type="CDD" id="cd21203">
    <property type="entry name" value="CH_AtKIN14-like"/>
    <property type="match status" value="1"/>
</dbReference>
<reference evidence="2 3" key="1">
    <citation type="submission" date="2019-07" db="EMBL/GenBank/DDBJ databases">
        <title>De Novo Assembly of kiwifruit Actinidia rufa.</title>
        <authorList>
            <person name="Sugita-Konishi S."/>
            <person name="Sato K."/>
            <person name="Mori E."/>
            <person name="Abe Y."/>
            <person name="Kisaki G."/>
            <person name="Hamano K."/>
            <person name="Suezawa K."/>
            <person name="Otani M."/>
            <person name="Fukuda T."/>
            <person name="Manabe T."/>
            <person name="Gomi K."/>
            <person name="Tabuchi M."/>
            <person name="Akimitsu K."/>
            <person name="Kataoka I."/>
        </authorList>
    </citation>
    <scope>NUCLEOTIDE SEQUENCE [LARGE SCALE GENOMIC DNA]</scope>
    <source>
        <strain evidence="3">cv. Fuchu</strain>
    </source>
</reference>
<dbReference type="EMBL" id="BJWL01000017">
    <property type="protein sequence ID" value="GFZ04542.1"/>
    <property type="molecule type" value="Genomic_DNA"/>
</dbReference>
<dbReference type="InterPro" id="IPR001715">
    <property type="entry name" value="CH_dom"/>
</dbReference>
<accession>A0A7J0G185</accession>
<name>A0A7J0G185_9ERIC</name>
<dbReference type="PROSITE" id="PS50021">
    <property type="entry name" value="CH"/>
    <property type="match status" value="1"/>
</dbReference>
<dbReference type="GO" id="GO:0007015">
    <property type="term" value="P:actin filament organization"/>
    <property type="evidence" value="ECO:0007669"/>
    <property type="project" value="TreeGrafter"/>
</dbReference>
<dbReference type="InterPro" id="IPR036872">
    <property type="entry name" value="CH_dom_sf"/>
</dbReference>
<dbReference type="AlphaFoldDB" id="A0A7J0G185"/>
<organism evidence="2 3">
    <name type="scientific">Actinidia rufa</name>
    <dbReference type="NCBI Taxonomy" id="165716"/>
    <lineage>
        <taxon>Eukaryota</taxon>
        <taxon>Viridiplantae</taxon>
        <taxon>Streptophyta</taxon>
        <taxon>Embryophyta</taxon>
        <taxon>Tracheophyta</taxon>
        <taxon>Spermatophyta</taxon>
        <taxon>Magnoliopsida</taxon>
        <taxon>eudicotyledons</taxon>
        <taxon>Gunneridae</taxon>
        <taxon>Pentapetalae</taxon>
        <taxon>asterids</taxon>
        <taxon>Ericales</taxon>
        <taxon>Actinidiaceae</taxon>
        <taxon>Actinidia</taxon>
    </lineage>
</organism>
<dbReference type="GO" id="GO:0015629">
    <property type="term" value="C:actin cytoskeleton"/>
    <property type="evidence" value="ECO:0007669"/>
    <property type="project" value="TreeGrafter"/>
</dbReference>
<dbReference type="PANTHER" id="PTHR47385:SF14">
    <property type="entry name" value="TRANSGELIN"/>
    <property type="match status" value="1"/>
</dbReference>
<evidence type="ECO:0000313" key="3">
    <source>
        <dbReference type="Proteomes" id="UP000585474"/>
    </source>
</evidence>
<dbReference type="PANTHER" id="PTHR47385">
    <property type="entry name" value="CALPONIN"/>
    <property type="match status" value="1"/>
</dbReference>
<sequence>MAAEGALSFSVASVVEDVLHQHGIRSRDLDLESRRAEEAAIRRYEAAGWLRKMVGVVGAKDLPAEPSEEEFRLGLRSGMILCNVLNKIQPGAVPKRARILLFLPDGAALSAYQYFENVRNFLVAVQEMGLPTFEASDLEQGGKSARVVNSVLALKSYSDWKQTGGNGVWKFGGSLKPTISGKHIVRKNSDPFTGSLSRNLSTNEKSLNSISPDLDPNNKCSSSLSMLVRAVLLDKKPDEIPTVSS</sequence>
<feature type="domain" description="Calponin-homology (CH)" evidence="1">
    <location>
        <begin position="40"/>
        <end position="159"/>
    </location>
</feature>
<dbReference type="FunFam" id="1.10.418.10:FF:000062">
    <property type="entry name" value="Kinesin-like protein KIN-14I isoform A"/>
    <property type="match status" value="1"/>
</dbReference>
<dbReference type="InterPro" id="IPR050606">
    <property type="entry name" value="Calponin-like"/>
</dbReference>
<dbReference type="SMART" id="SM00033">
    <property type="entry name" value="CH"/>
    <property type="match status" value="1"/>
</dbReference>
<comment type="caution">
    <text evidence="2">The sequence shown here is derived from an EMBL/GenBank/DDBJ whole genome shotgun (WGS) entry which is preliminary data.</text>
</comment>
<proteinExistence type="predicted"/>
<protein>
    <submittedName>
        <fullName evidence="2">P-loop nucleoside triphosphate hydrolases superfamily protein with CH (Calponin Homology) domain-containing protein</fullName>
    </submittedName>
</protein>
<dbReference type="OrthoDB" id="3176171at2759"/>
<dbReference type="Gene3D" id="1.10.418.10">
    <property type="entry name" value="Calponin-like domain"/>
    <property type="match status" value="1"/>
</dbReference>
<evidence type="ECO:0000313" key="2">
    <source>
        <dbReference type="EMBL" id="GFZ04542.1"/>
    </source>
</evidence>
<dbReference type="Pfam" id="PF00307">
    <property type="entry name" value="CH"/>
    <property type="match status" value="1"/>
</dbReference>
<keyword evidence="3" id="KW-1185">Reference proteome</keyword>
<dbReference type="GO" id="GO:0051015">
    <property type="term" value="F:actin filament binding"/>
    <property type="evidence" value="ECO:0007669"/>
    <property type="project" value="TreeGrafter"/>
</dbReference>
<dbReference type="GO" id="GO:0016787">
    <property type="term" value="F:hydrolase activity"/>
    <property type="evidence" value="ECO:0007669"/>
    <property type="project" value="UniProtKB-KW"/>
</dbReference>
<keyword evidence="2" id="KW-0378">Hydrolase</keyword>
<dbReference type="SUPFAM" id="SSF47576">
    <property type="entry name" value="Calponin-homology domain, CH-domain"/>
    <property type="match status" value="1"/>
</dbReference>
<dbReference type="Proteomes" id="UP000585474">
    <property type="component" value="Unassembled WGS sequence"/>
</dbReference>
<evidence type="ECO:0000259" key="1">
    <source>
        <dbReference type="PROSITE" id="PS50021"/>
    </source>
</evidence>
<gene>
    <name evidence="2" type="ORF">Acr_17g0001140</name>
</gene>